<feature type="domain" description="HTH lacI-type" evidence="5">
    <location>
        <begin position="9"/>
        <end position="67"/>
    </location>
</feature>
<keyword evidence="1" id="KW-0678">Repressor</keyword>
<keyword evidence="7" id="KW-1185">Reference proteome</keyword>
<dbReference type="InterPro" id="IPR028082">
    <property type="entry name" value="Peripla_BP_I"/>
</dbReference>
<accession>A0A4R4WUW7</accession>
<gene>
    <name evidence="6" type="ORF">E1218_20810</name>
</gene>
<dbReference type="Gene3D" id="3.40.50.2300">
    <property type="match status" value="2"/>
</dbReference>
<dbReference type="CDD" id="cd01392">
    <property type="entry name" value="HTH_LacI"/>
    <property type="match status" value="1"/>
</dbReference>
<dbReference type="RefSeq" id="WP_132322646.1">
    <property type="nucleotide sequence ID" value="NZ_SMKR01000091.1"/>
</dbReference>
<dbReference type="Pfam" id="PF00356">
    <property type="entry name" value="LacI"/>
    <property type="match status" value="1"/>
</dbReference>
<evidence type="ECO:0000259" key="5">
    <source>
        <dbReference type="PROSITE" id="PS50932"/>
    </source>
</evidence>
<evidence type="ECO:0000256" key="1">
    <source>
        <dbReference type="ARBA" id="ARBA00022491"/>
    </source>
</evidence>
<dbReference type="SUPFAM" id="SSF47413">
    <property type="entry name" value="lambda repressor-like DNA-binding domains"/>
    <property type="match status" value="1"/>
</dbReference>
<dbReference type="GO" id="GO:0003700">
    <property type="term" value="F:DNA-binding transcription factor activity"/>
    <property type="evidence" value="ECO:0007669"/>
    <property type="project" value="TreeGrafter"/>
</dbReference>
<dbReference type="InterPro" id="IPR046335">
    <property type="entry name" value="LacI/GalR-like_sensor"/>
</dbReference>
<organism evidence="6 7">
    <name type="scientific">Kribbella turkmenica</name>
    <dbReference type="NCBI Taxonomy" id="2530375"/>
    <lineage>
        <taxon>Bacteria</taxon>
        <taxon>Bacillati</taxon>
        <taxon>Actinomycetota</taxon>
        <taxon>Actinomycetes</taxon>
        <taxon>Propionibacteriales</taxon>
        <taxon>Kribbellaceae</taxon>
        <taxon>Kribbella</taxon>
    </lineage>
</organism>
<dbReference type="PANTHER" id="PTHR30146">
    <property type="entry name" value="LACI-RELATED TRANSCRIPTIONAL REPRESSOR"/>
    <property type="match status" value="1"/>
</dbReference>
<dbReference type="Gene3D" id="1.10.260.40">
    <property type="entry name" value="lambda repressor-like DNA-binding domains"/>
    <property type="match status" value="1"/>
</dbReference>
<protein>
    <submittedName>
        <fullName evidence="6">LacI family transcriptional regulator</fullName>
    </submittedName>
</protein>
<evidence type="ECO:0000313" key="6">
    <source>
        <dbReference type="EMBL" id="TDD21460.1"/>
    </source>
</evidence>
<dbReference type="CDD" id="cd06267">
    <property type="entry name" value="PBP1_LacI_sugar_binding-like"/>
    <property type="match status" value="1"/>
</dbReference>
<dbReference type="InterPro" id="IPR010982">
    <property type="entry name" value="Lambda_DNA-bd_dom_sf"/>
</dbReference>
<dbReference type="PROSITE" id="PS50932">
    <property type="entry name" value="HTH_LACI_2"/>
    <property type="match status" value="1"/>
</dbReference>
<dbReference type="Pfam" id="PF13377">
    <property type="entry name" value="Peripla_BP_3"/>
    <property type="match status" value="1"/>
</dbReference>
<dbReference type="GO" id="GO:0000976">
    <property type="term" value="F:transcription cis-regulatory region binding"/>
    <property type="evidence" value="ECO:0007669"/>
    <property type="project" value="TreeGrafter"/>
</dbReference>
<keyword evidence="2" id="KW-0805">Transcription regulation</keyword>
<comment type="caution">
    <text evidence="6">The sequence shown here is derived from an EMBL/GenBank/DDBJ whole genome shotgun (WGS) entry which is preliminary data.</text>
</comment>
<dbReference type="EMBL" id="SMKR01000091">
    <property type="protein sequence ID" value="TDD21460.1"/>
    <property type="molecule type" value="Genomic_DNA"/>
</dbReference>
<name>A0A4R4WUW7_9ACTN</name>
<dbReference type="PANTHER" id="PTHR30146:SF148">
    <property type="entry name" value="HTH-TYPE TRANSCRIPTIONAL REPRESSOR PURR-RELATED"/>
    <property type="match status" value="1"/>
</dbReference>
<reference evidence="6 7" key="1">
    <citation type="submission" date="2019-02" db="EMBL/GenBank/DDBJ databases">
        <title>Draft genome sequences of novel Actinobacteria.</title>
        <authorList>
            <person name="Sahin N."/>
            <person name="Ay H."/>
            <person name="Saygin H."/>
        </authorList>
    </citation>
    <scope>NUCLEOTIDE SEQUENCE [LARGE SCALE GENOMIC DNA]</scope>
    <source>
        <strain evidence="6 7">16K104</strain>
    </source>
</reference>
<dbReference type="InterPro" id="IPR000843">
    <property type="entry name" value="HTH_LacI"/>
</dbReference>
<dbReference type="Proteomes" id="UP000295172">
    <property type="component" value="Unassembled WGS sequence"/>
</dbReference>
<dbReference type="SUPFAM" id="SSF53822">
    <property type="entry name" value="Periplasmic binding protein-like I"/>
    <property type="match status" value="1"/>
</dbReference>
<keyword evidence="4" id="KW-0804">Transcription</keyword>
<evidence type="ECO:0000256" key="4">
    <source>
        <dbReference type="ARBA" id="ARBA00023163"/>
    </source>
</evidence>
<keyword evidence="3" id="KW-0238">DNA-binding</keyword>
<dbReference type="AlphaFoldDB" id="A0A4R4WUW7"/>
<evidence type="ECO:0000313" key="7">
    <source>
        <dbReference type="Proteomes" id="UP000295172"/>
    </source>
</evidence>
<dbReference type="SMART" id="SM00354">
    <property type="entry name" value="HTH_LACI"/>
    <property type="match status" value="1"/>
</dbReference>
<evidence type="ECO:0000256" key="3">
    <source>
        <dbReference type="ARBA" id="ARBA00023125"/>
    </source>
</evidence>
<proteinExistence type="predicted"/>
<dbReference type="OrthoDB" id="9790412at2"/>
<evidence type="ECO:0000256" key="2">
    <source>
        <dbReference type="ARBA" id="ARBA00023015"/>
    </source>
</evidence>
<sequence length="343" mass="36860">MPDKATTRLTQRDIARLAKVSQTTVSLVLNNRSDASARIPAGTRDRVLKVIRETGYQADPLARRMVKQRNQILGVFTYESVFPSSTGDFYHPFLAGIEDCAERLGWDLLLFTSAPVTSGRRRIFHENNRLRIADGCLLLGRHIPGDELGRLITEEYPFVSVGRRDDAGGPVPSVGADYAAATSTVVERAFALGHRRIAFVGPGTGAESSADRLLGFRRTAGDRVPHVPTADRPAAEVLDTLLDRRITAAFVEERADAVALSEAAAARGVDIPGDLSVVALGDATRPAATGIDFSGFHVPRQEMGRQATELLEAILSGRAAAGTQRLLPCELAKGTTLIAPKGK</sequence>